<dbReference type="PIRSF" id="PIRSF006806">
    <property type="entry name" value="FTHF_cligase"/>
    <property type="match status" value="1"/>
</dbReference>
<comment type="caution">
    <text evidence="6">The sequence shown here is derived from an EMBL/GenBank/DDBJ whole genome shotgun (WGS) entry which is preliminary data.</text>
</comment>
<dbReference type="PANTHER" id="PTHR23407">
    <property type="entry name" value="ATPASE INHIBITOR/5-FORMYLTETRAHYDROFOLATE CYCLO-LIGASE"/>
    <property type="match status" value="1"/>
</dbReference>
<dbReference type="GO" id="GO:0030272">
    <property type="term" value="F:5-formyltetrahydrofolate cyclo-ligase activity"/>
    <property type="evidence" value="ECO:0007669"/>
    <property type="project" value="UniProtKB-EC"/>
</dbReference>
<evidence type="ECO:0000313" key="6">
    <source>
        <dbReference type="EMBL" id="TYC99928.1"/>
    </source>
</evidence>
<comment type="cofactor">
    <cofactor evidence="5">
        <name>Mg(2+)</name>
        <dbReference type="ChEBI" id="CHEBI:18420"/>
    </cofactor>
</comment>
<dbReference type="AlphaFoldDB" id="A0A5D0XTD0"/>
<feature type="binding site" evidence="4">
    <location>
        <position position="72"/>
    </location>
    <ligand>
        <name>substrate</name>
    </ligand>
</feature>
<evidence type="ECO:0000256" key="3">
    <source>
        <dbReference type="ARBA" id="ARBA00022840"/>
    </source>
</evidence>
<organism evidence="6 7">
    <name type="scientific">Arthrobacter echini</name>
    <dbReference type="NCBI Taxonomy" id="1529066"/>
    <lineage>
        <taxon>Bacteria</taxon>
        <taxon>Bacillati</taxon>
        <taxon>Actinomycetota</taxon>
        <taxon>Actinomycetes</taxon>
        <taxon>Micrococcales</taxon>
        <taxon>Micrococcaceae</taxon>
        <taxon>Arthrobacter</taxon>
    </lineage>
</organism>
<dbReference type="SUPFAM" id="SSF100950">
    <property type="entry name" value="NagB/RpiA/CoA transferase-like"/>
    <property type="match status" value="1"/>
</dbReference>
<proteinExistence type="inferred from homology"/>
<dbReference type="InterPro" id="IPR002698">
    <property type="entry name" value="FTHF_cligase"/>
</dbReference>
<keyword evidence="2 4" id="KW-0547">Nucleotide-binding</keyword>
<comment type="similarity">
    <text evidence="1 5">Belongs to the 5-formyltetrahydrofolate cyclo-ligase family.</text>
</comment>
<dbReference type="GO" id="GO:0035999">
    <property type="term" value="P:tetrahydrofolate interconversion"/>
    <property type="evidence" value="ECO:0007669"/>
    <property type="project" value="TreeGrafter"/>
</dbReference>
<accession>A0A5D0XTD0</accession>
<keyword evidence="6" id="KW-0436">Ligase</keyword>
<dbReference type="EC" id="6.3.3.2" evidence="5"/>
<keyword evidence="5" id="KW-0460">Magnesium</keyword>
<feature type="binding site" evidence="4">
    <location>
        <position position="67"/>
    </location>
    <ligand>
        <name>substrate</name>
    </ligand>
</feature>
<dbReference type="InterPro" id="IPR024185">
    <property type="entry name" value="FTHF_cligase-like_sf"/>
</dbReference>
<name>A0A5D0XTD0_9MICC</name>
<evidence type="ECO:0000256" key="2">
    <source>
        <dbReference type="ARBA" id="ARBA00022741"/>
    </source>
</evidence>
<evidence type="ECO:0000256" key="5">
    <source>
        <dbReference type="RuleBase" id="RU361279"/>
    </source>
</evidence>
<feature type="binding site" evidence="4">
    <location>
        <begin position="14"/>
        <end position="18"/>
    </location>
    <ligand>
        <name>ATP</name>
        <dbReference type="ChEBI" id="CHEBI:30616"/>
    </ligand>
</feature>
<protein>
    <recommendedName>
        <fullName evidence="5">5-formyltetrahydrofolate cyclo-ligase</fullName>
        <ecNumber evidence="5">6.3.3.2</ecNumber>
    </recommendedName>
</protein>
<dbReference type="EMBL" id="VSLD01000001">
    <property type="protein sequence ID" value="TYC99928.1"/>
    <property type="molecule type" value="Genomic_DNA"/>
</dbReference>
<dbReference type="OrthoDB" id="3242798at2"/>
<feature type="binding site" evidence="4">
    <location>
        <begin position="150"/>
        <end position="158"/>
    </location>
    <ligand>
        <name>ATP</name>
        <dbReference type="ChEBI" id="CHEBI:30616"/>
    </ligand>
</feature>
<dbReference type="Proteomes" id="UP000323410">
    <property type="component" value="Unassembled WGS sequence"/>
</dbReference>
<evidence type="ECO:0000256" key="4">
    <source>
        <dbReference type="PIRSR" id="PIRSR006806-1"/>
    </source>
</evidence>
<comment type="catalytic activity">
    <reaction evidence="5">
        <text>(6S)-5-formyl-5,6,7,8-tetrahydrofolate + ATP = (6R)-5,10-methenyltetrahydrofolate + ADP + phosphate</text>
        <dbReference type="Rhea" id="RHEA:10488"/>
        <dbReference type="ChEBI" id="CHEBI:30616"/>
        <dbReference type="ChEBI" id="CHEBI:43474"/>
        <dbReference type="ChEBI" id="CHEBI:57455"/>
        <dbReference type="ChEBI" id="CHEBI:57457"/>
        <dbReference type="ChEBI" id="CHEBI:456216"/>
        <dbReference type="EC" id="6.3.3.2"/>
    </reaction>
</comment>
<dbReference type="Gene3D" id="3.40.50.10420">
    <property type="entry name" value="NagB/RpiA/CoA transferase-like"/>
    <property type="match status" value="1"/>
</dbReference>
<sequence>MTRSGSGIDGHDDKVRLRTWLRERREALEPADRAAQSRDLARQVLEHVGSTILPTGEGGRSTIAAYLGVAPEPDTIALLTALAPDHDIVVPICEPRYQLSWAAWTPGTPLERSVRAPVGEPGGRRFAFTELTGVRLILVPALGIDQDGQRVGQGGGYYDRFLADHPHDAPNAVPRLGIVYRSELLPAGRVPARPYDQPLHGAFTADGLRLFGARATPV</sequence>
<dbReference type="GO" id="GO:0009396">
    <property type="term" value="P:folic acid-containing compound biosynthetic process"/>
    <property type="evidence" value="ECO:0007669"/>
    <property type="project" value="TreeGrafter"/>
</dbReference>
<dbReference type="NCBIfam" id="TIGR02727">
    <property type="entry name" value="MTHFS_bact"/>
    <property type="match status" value="1"/>
</dbReference>
<evidence type="ECO:0000256" key="1">
    <source>
        <dbReference type="ARBA" id="ARBA00010638"/>
    </source>
</evidence>
<dbReference type="GO" id="GO:0046872">
    <property type="term" value="F:metal ion binding"/>
    <property type="evidence" value="ECO:0007669"/>
    <property type="project" value="UniProtKB-KW"/>
</dbReference>
<keyword evidence="3 4" id="KW-0067">ATP-binding</keyword>
<dbReference type="InterPro" id="IPR037171">
    <property type="entry name" value="NagB/RpiA_transferase-like"/>
</dbReference>
<keyword evidence="5" id="KW-0479">Metal-binding</keyword>
<keyword evidence="7" id="KW-1185">Reference proteome</keyword>
<dbReference type="GO" id="GO:0005524">
    <property type="term" value="F:ATP binding"/>
    <property type="evidence" value="ECO:0007669"/>
    <property type="project" value="UniProtKB-KW"/>
</dbReference>
<dbReference type="Pfam" id="PF01812">
    <property type="entry name" value="5-FTHF_cyc-lig"/>
    <property type="match status" value="1"/>
</dbReference>
<dbReference type="RefSeq" id="WP_148599248.1">
    <property type="nucleotide sequence ID" value="NZ_VSLD01000001.1"/>
</dbReference>
<evidence type="ECO:0000313" key="7">
    <source>
        <dbReference type="Proteomes" id="UP000323410"/>
    </source>
</evidence>
<reference evidence="6 7" key="1">
    <citation type="submission" date="2019-08" db="EMBL/GenBank/DDBJ databases">
        <title>Genone of Arthrobacter echini P9.</title>
        <authorList>
            <person name="Bowman J.P."/>
        </authorList>
    </citation>
    <scope>NUCLEOTIDE SEQUENCE [LARGE SCALE GENOMIC DNA]</scope>
    <source>
        <strain evidence="6 7">P9</strain>
    </source>
</reference>
<gene>
    <name evidence="6" type="ORF">FQ377_00155</name>
</gene>
<dbReference type="PANTHER" id="PTHR23407:SF1">
    <property type="entry name" value="5-FORMYLTETRAHYDROFOLATE CYCLO-LIGASE"/>
    <property type="match status" value="1"/>
</dbReference>